<dbReference type="Gene3D" id="2.40.160.60">
    <property type="entry name" value="Outer membrane protein transport protein (OMPP1/FadL/TodX)"/>
    <property type="match status" value="1"/>
</dbReference>
<dbReference type="PANTHER" id="PTHR35093:SF8">
    <property type="entry name" value="OUTER MEMBRANE PROTEIN NMB0088-RELATED"/>
    <property type="match status" value="1"/>
</dbReference>
<feature type="chain" id="PRO_5047541746" evidence="8">
    <location>
        <begin position="28"/>
        <end position="425"/>
    </location>
</feature>
<organism evidence="9 10">
    <name type="scientific">Rhodobacter lacus</name>
    <dbReference type="NCBI Taxonomy" id="1641972"/>
    <lineage>
        <taxon>Bacteria</taxon>
        <taxon>Pseudomonadati</taxon>
        <taxon>Pseudomonadota</taxon>
        <taxon>Alphaproteobacteria</taxon>
        <taxon>Rhodobacterales</taxon>
        <taxon>Rhodobacter group</taxon>
        <taxon>Rhodobacter</taxon>
    </lineage>
</organism>
<proteinExistence type="inferred from homology"/>
<accession>A0ABW5A967</accession>
<dbReference type="EMBL" id="JBHUIX010000011">
    <property type="protein sequence ID" value="MFD2174565.1"/>
    <property type="molecule type" value="Genomic_DNA"/>
</dbReference>
<evidence type="ECO:0000256" key="7">
    <source>
        <dbReference type="ARBA" id="ARBA00023237"/>
    </source>
</evidence>
<gene>
    <name evidence="9" type="ORF">ACFSM0_10715</name>
</gene>
<dbReference type="Proteomes" id="UP001597413">
    <property type="component" value="Unassembled WGS sequence"/>
</dbReference>
<sequence>MSAFSRPRIAGMVVVCLTAAPPLSASATEGYFALGYGTAQRGLAGTGVAFSQDAMSAAINPASVATIGHEVSFGLELFAPSREFTTGATAMLPANTTVKSGHDLFAIPNFAYNHPLANGAVLNLAVYGNGGMNTSYPNMANANCGPFSGIFCAGKAGVDLTQLFVSGTYAKKAGPLSWGIAPTLAVQSFAARGIGSFAGYSSDPAHMTSGKHELSWGVGLRAGVQYDLSPELTLGLTGQSKFNMSKFEEYAGLFENGGEFDIPAAVAVGVAFRASPAVTLLADYQKIFYSDVPAVGNTSTTLGLLPLGSAGGPGFGWRDVEVVRIGAEWQQSPDMTWRAGYAHASNPVRSDDAMFNVFAPGVVEDHFSLGGTRRLNDRDRLDFALSYVASNSVSGYERTPASTPASTIKLEMHQISASIGWSRRF</sequence>
<keyword evidence="7" id="KW-0998">Cell outer membrane</keyword>
<keyword evidence="10" id="KW-1185">Reference proteome</keyword>
<keyword evidence="3" id="KW-1134">Transmembrane beta strand</keyword>
<evidence type="ECO:0000313" key="9">
    <source>
        <dbReference type="EMBL" id="MFD2174565.1"/>
    </source>
</evidence>
<comment type="caution">
    <text evidence="9">The sequence shown here is derived from an EMBL/GenBank/DDBJ whole genome shotgun (WGS) entry which is preliminary data.</text>
</comment>
<dbReference type="InterPro" id="IPR005017">
    <property type="entry name" value="OMPP1/FadL/TodX"/>
</dbReference>
<evidence type="ECO:0000256" key="5">
    <source>
        <dbReference type="ARBA" id="ARBA00022729"/>
    </source>
</evidence>
<dbReference type="RefSeq" id="WP_377390160.1">
    <property type="nucleotide sequence ID" value="NZ_JBHUIX010000011.1"/>
</dbReference>
<evidence type="ECO:0000256" key="3">
    <source>
        <dbReference type="ARBA" id="ARBA00022452"/>
    </source>
</evidence>
<evidence type="ECO:0000256" key="4">
    <source>
        <dbReference type="ARBA" id="ARBA00022692"/>
    </source>
</evidence>
<keyword evidence="6" id="KW-0472">Membrane</keyword>
<keyword evidence="5 8" id="KW-0732">Signal</keyword>
<feature type="signal peptide" evidence="8">
    <location>
        <begin position="1"/>
        <end position="27"/>
    </location>
</feature>
<dbReference type="Pfam" id="PF03349">
    <property type="entry name" value="Toluene_X"/>
    <property type="match status" value="1"/>
</dbReference>
<evidence type="ECO:0000256" key="8">
    <source>
        <dbReference type="SAM" id="SignalP"/>
    </source>
</evidence>
<protein>
    <submittedName>
        <fullName evidence="9">OmpP1/FadL family transporter</fullName>
    </submittedName>
</protein>
<name>A0ABW5A967_9RHOB</name>
<comment type="similarity">
    <text evidence="2">Belongs to the OmpP1/FadL family.</text>
</comment>
<evidence type="ECO:0000313" key="10">
    <source>
        <dbReference type="Proteomes" id="UP001597413"/>
    </source>
</evidence>
<keyword evidence="4" id="KW-0812">Transmembrane</keyword>
<evidence type="ECO:0000256" key="1">
    <source>
        <dbReference type="ARBA" id="ARBA00004571"/>
    </source>
</evidence>
<dbReference type="SUPFAM" id="SSF56935">
    <property type="entry name" value="Porins"/>
    <property type="match status" value="1"/>
</dbReference>
<evidence type="ECO:0000256" key="6">
    <source>
        <dbReference type="ARBA" id="ARBA00023136"/>
    </source>
</evidence>
<reference evidence="10" key="1">
    <citation type="journal article" date="2019" name="Int. J. Syst. Evol. Microbiol.">
        <title>The Global Catalogue of Microorganisms (GCM) 10K type strain sequencing project: providing services to taxonomists for standard genome sequencing and annotation.</title>
        <authorList>
            <consortium name="The Broad Institute Genomics Platform"/>
            <consortium name="The Broad Institute Genome Sequencing Center for Infectious Disease"/>
            <person name="Wu L."/>
            <person name="Ma J."/>
        </authorList>
    </citation>
    <scope>NUCLEOTIDE SEQUENCE [LARGE SCALE GENOMIC DNA]</scope>
    <source>
        <strain evidence="10">CCUG 55131</strain>
    </source>
</reference>
<comment type="subcellular location">
    <subcellularLocation>
        <location evidence="1">Cell outer membrane</location>
        <topology evidence="1">Multi-pass membrane protein</topology>
    </subcellularLocation>
</comment>
<evidence type="ECO:0000256" key="2">
    <source>
        <dbReference type="ARBA" id="ARBA00008163"/>
    </source>
</evidence>
<dbReference type="PANTHER" id="PTHR35093">
    <property type="entry name" value="OUTER MEMBRANE PROTEIN NMB0088-RELATED"/>
    <property type="match status" value="1"/>
</dbReference>